<dbReference type="Gene3D" id="3.30.420.10">
    <property type="entry name" value="Ribonuclease H-like superfamily/Ribonuclease H"/>
    <property type="match status" value="1"/>
</dbReference>
<name>A0AAF0UK77_SOLVR</name>
<dbReference type="InterPro" id="IPR036397">
    <property type="entry name" value="RNaseH_sf"/>
</dbReference>
<dbReference type="InterPro" id="IPR056924">
    <property type="entry name" value="SH3_Tf2-1"/>
</dbReference>
<dbReference type="AlphaFoldDB" id="A0AAF0UK77"/>
<accession>A0AAF0UK77</accession>
<dbReference type="PANTHER" id="PTHR45835">
    <property type="entry name" value="YALI0A06105P"/>
    <property type="match status" value="1"/>
</dbReference>
<dbReference type="InterPro" id="IPR012337">
    <property type="entry name" value="RNaseH-like_sf"/>
</dbReference>
<feature type="domain" description="Integrase catalytic" evidence="1">
    <location>
        <begin position="1"/>
        <end position="128"/>
    </location>
</feature>
<keyword evidence="3" id="KW-1185">Reference proteome</keyword>
<evidence type="ECO:0000313" key="2">
    <source>
        <dbReference type="EMBL" id="WMV46948.1"/>
    </source>
</evidence>
<reference evidence="2" key="1">
    <citation type="submission" date="2023-08" db="EMBL/GenBank/DDBJ databases">
        <title>A de novo genome assembly of Solanum verrucosum Schlechtendal, a Mexican diploid species geographically isolated from the other diploid A-genome species in potato relatives.</title>
        <authorList>
            <person name="Hosaka K."/>
        </authorList>
    </citation>
    <scope>NUCLEOTIDE SEQUENCE</scope>
    <source>
        <tissue evidence="2">Young leaves</tissue>
    </source>
</reference>
<dbReference type="Pfam" id="PF24626">
    <property type="entry name" value="SH3_Tf2-1"/>
    <property type="match status" value="1"/>
</dbReference>
<dbReference type="PANTHER" id="PTHR45835:SF91">
    <property type="entry name" value="RETROTRANSPOSON, TY3-GYPSY SUBCLASS-LIKE PROTEIN"/>
    <property type="match status" value="1"/>
</dbReference>
<dbReference type="Proteomes" id="UP001234989">
    <property type="component" value="Chromosome 9"/>
</dbReference>
<dbReference type="SUPFAM" id="SSF53098">
    <property type="entry name" value="Ribonuclease H-like"/>
    <property type="match status" value="1"/>
</dbReference>
<dbReference type="GO" id="GO:0015074">
    <property type="term" value="P:DNA integration"/>
    <property type="evidence" value="ECO:0007669"/>
    <property type="project" value="InterPro"/>
</dbReference>
<dbReference type="InterPro" id="IPR001584">
    <property type="entry name" value="Integrase_cat-core"/>
</dbReference>
<evidence type="ECO:0000313" key="3">
    <source>
        <dbReference type="Proteomes" id="UP001234989"/>
    </source>
</evidence>
<dbReference type="EMBL" id="CP133620">
    <property type="protein sequence ID" value="WMV46948.1"/>
    <property type="molecule type" value="Genomic_DNA"/>
</dbReference>
<gene>
    <name evidence="2" type="ORF">MTR67_040333</name>
</gene>
<evidence type="ECO:0000259" key="1">
    <source>
        <dbReference type="PROSITE" id="PS50994"/>
    </source>
</evidence>
<dbReference type="GO" id="GO:0003676">
    <property type="term" value="F:nucleic acid binding"/>
    <property type="evidence" value="ECO:0007669"/>
    <property type="project" value="InterPro"/>
</dbReference>
<protein>
    <recommendedName>
        <fullName evidence="1">Integrase catalytic domain-containing protein</fullName>
    </recommendedName>
</protein>
<dbReference type="PROSITE" id="PS50994">
    <property type="entry name" value="INTEGRASE"/>
    <property type="match status" value="1"/>
</dbReference>
<proteinExistence type="predicted"/>
<organism evidence="2 3">
    <name type="scientific">Solanum verrucosum</name>
    <dbReference type="NCBI Taxonomy" id="315347"/>
    <lineage>
        <taxon>Eukaryota</taxon>
        <taxon>Viridiplantae</taxon>
        <taxon>Streptophyta</taxon>
        <taxon>Embryophyta</taxon>
        <taxon>Tracheophyta</taxon>
        <taxon>Spermatophyta</taxon>
        <taxon>Magnoliopsida</taxon>
        <taxon>eudicotyledons</taxon>
        <taxon>Gunneridae</taxon>
        <taxon>Pentapetalae</taxon>
        <taxon>asterids</taxon>
        <taxon>lamiids</taxon>
        <taxon>Solanales</taxon>
        <taxon>Solanaceae</taxon>
        <taxon>Solanoideae</taxon>
        <taxon>Solaneae</taxon>
        <taxon>Solanum</taxon>
    </lineage>
</organism>
<sequence>MTKSTHFLSVKTTHSTEDYARLYIQEVVRLHGVPVSIISDRGAQFTAQFWKSFEKGLGSKVNLSTAFHPQTDGQAERTIQTLEDMLKACVIDFKGNWDDHLPLNEFSYNNSCHSNIQMAPYEALYGRRCKSPIGWFEVCEVGPDLVHQAMEKVKVIQERLKTAQSHQKSYTDVRRRALEFEVDDWVYLKVSPMKGVMRFGKKGKLSPRYIGPYRISKRMGNVAYELELPQELAAVHSVFHISLHVEEVHGRSFIDHTN</sequence>